<evidence type="ECO:0000256" key="14">
    <source>
        <dbReference type="PIRSR" id="PIRSR602401-1"/>
    </source>
</evidence>
<evidence type="ECO:0000256" key="10">
    <source>
        <dbReference type="ARBA" id="ARBA00023002"/>
    </source>
</evidence>
<evidence type="ECO:0000256" key="9">
    <source>
        <dbReference type="ARBA" id="ARBA00022848"/>
    </source>
</evidence>
<keyword evidence="12 15" id="KW-0503">Monooxygenase</keyword>
<evidence type="ECO:0000256" key="7">
    <source>
        <dbReference type="ARBA" id="ARBA00022723"/>
    </source>
</evidence>
<dbReference type="InterPro" id="IPR036396">
    <property type="entry name" value="Cyt_P450_sf"/>
</dbReference>
<feature type="binding site" description="axial binding residue" evidence="14">
    <location>
        <position position="439"/>
    </location>
    <ligand>
        <name>heme</name>
        <dbReference type="ChEBI" id="CHEBI:30413"/>
    </ligand>
    <ligandPart>
        <name>Fe</name>
        <dbReference type="ChEBI" id="CHEBI:18248"/>
    </ligandPart>
</feature>
<dbReference type="InterPro" id="IPR017972">
    <property type="entry name" value="Cyt_P450_CS"/>
</dbReference>
<evidence type="ECO:0000256" key="1">
    <source>
        <dbReference type="ARBA" id="ARBA00001971"/>
    </source>
</evidence>
<evidence type="ECO:0000256" key="8">
    <source>
        <dbReference type="ARBA" id="ARBA00022824"/>
    </source>
</evidence>
<evidence type="ECO:0000256" key="2">
    <source>
        <dbReference type="ARBA" id="ARBA00003690"/>
    </source>
</evidence>
<evidence type="ECO:0000256" key="3">
    <source>
        <dbReference type="ARBA" id="ARBA00004174"/>
    </source>
</evidence>
<comment type="cofactor">
    <cofactor evidence="1 14">
        <name>heme</name>
        <dbReference type="ChEBI" id="CHEBI:30413"/>
    </cofactor>
</comment>
<evidence type="ECO:0000313" key="16">
    <source>
        <dbReference type="EMBL" id="KAJ3642767.1"/>
    </source>
</evidence>
<evidence type="ECO:0000256" key="11">
    <source>
        <dbReference type="ARBA" id="ARBA00023004"/>
    </source>
</evidence>
<keyword evidence="9" id="KW-0492">Microsome</keyword>
<dbReference type="SUPFAM" id="SSF48264">
    <property type="entry name" value="Cytochrome P450"/>
    <property type="match status" value="1"/>
</dbReference>
<gene>
    <name evidence="16" type="ORF">Zmor_025523</name>
</gene>
<name>A0AA38HTP1_9CUCU</name>
<evidence type="ECO:0008006" key="18">
    <source>
        <dbReference type="Google" id="ProtNLM"/>
    </source>
</evidence>
<comment type="caution">
    <text evidence="16">The sequence shown here is derived from an EMBL/GenBank/DDBJ whole genome shotgun (WGS) entry which is preliminary data.</text>
</comment>
<comment type="function">
    <text evidence="2">May be involved in the metabolism of insect hormones and in the breakdown of synthetic insecticides.</text>
</comment>
<accession>A0AA38HTP1</accession>
<dbReference type="InterPro" id="IPR050476">
    <property type="entry name" value="Insect_CytP450_Detox"/>
</dbReference>
<organism evidence="16 17">
    <name type="scientific">Zophobas morio</name>
    <dbReference type="NCBI Taxonomy" id="2755281"/>
    <lineage>
        <taxon>Eukaryota</taxon>
        <taxon>Metazoa</taxon>
        <taxon>Ecdysozoa</taxon>
        <taxon>Arthropoda</taxon>
        <taxon>Hexapoda</taxon>
        <taxon>Insecta</taxon>
        <taxon>Pterygota</taxon>
        <taxon>Neoptera</taxon>
        <taxon>Endopterygota</taxon>
        <taxon>Coleoptera</taxon>
        <taxon>Polyphaga</taxon>
        <taxon>Cucujiformia</taxon>
        <taxon>Tenebrionidae</taxon>
        <taxon>Zophobas</taxon>
    </lineage>
</organism>
<dbReference type="GO" id="GO:0004497">
    <property type="term" value="F:monooxygenase activity"/>
    <property type="evidence" value="ECO:0007669"/>
    <property type="project" value="UniProtKB-KW"/>
</dbReference>
<dbReference type="CDD" id="cd11056">
    <property type="entry name" value="CYP6-like"/>
    <property type="match status" value="1"/>
</dbReference>
<dbReference type="GO" id="GO:0005789">
    <property type="term" value="C:endoplasmic reticulum membrane"/>
    <property type="evidence" value="ECO:0007669"/>
    <property type="project" value="UniProtKB-SubCell"/>
</dbReference>
<dbReference type="AlphaFoldDB" id="A0AA38HTP1"/>
<dbReference type="Pfam" id="PF00067">
    <property type="entry name" value="p450"/>
    <property type="match status" value="1"/>
</dbReference>
<evidence type="ECO:0000256" key="6">
    <source>
        <dbReference type="ARBA" id="ARBA00022617"/>
    </source>
</evidence>
<dbReference type="Proteomes" id="UP001168821">
    <property type="component" value="Unassembled WGS sequence"/>
</dbReference>
<keyword evidence="6 14" id="KW-0349">Heme</keyword>
<evidence type="ECO:0000256" key="13">
    <source>
        <dbReference type="ARBA" id="ARBA00023136"/>
    </source>
</evidence>
<keyword evidence="17" id="KW-1185">Reference proteome</keyword>
<sequence>MILIVVLIAVTSGLFLLNLNYKYWKKRGVPGPKPTFFVGNLADNFLVKKSLSDLYAEIYQKFQDSRLVGIFKANTPVLIIRDPELIKDITVKSFQHFHDNDLFLDKNIDPLLGRNPFFLKGEEWRSTRALLTPGFTSGKMKWVYPSLEEVSRDLVTYIDKHQETTSFKAKELCMRFTLNSVGACAFGLDAKCFEEDNPEFKQIGDRFLVPEGFQAVKAFLIRMIPVLRKMVSFRITPKDVEEKLTNIVRQTLRYREDNNIVRNDFMHILYQMTKTNSDFKEVDATAHAAGFFVEGYETSSVVMHFLLYELAANRKVQLKLRQEIDKAFEENDDTLPYEELQKLVYLDAVFNEALRLHPPVGSLRKVCTKPYTYTPKEDEMIKSFVIEEGMIVILSLYGLHRDPKYFTDPDCFKPERFLDAKKDSFKYVFMPFGEGQRACLGQRFGSLQVKIGVAYIIRNFEISVNGKTQLPIKYDPVYILTLPKEPVWLDFKKIR</sequence>
<comment type="subcellular location">
    <subcellularLocation>
        <location evidence="4">Endoplasmic reticulum membrane</location>
        <topology evidence="4">Peripheral membrane protein</topology>
    </subcellularLocation>
    <subcellularLocation>
        <location evidence="3">Microsome membrane</location>
        <topology evidence="3">Peripheral membrane protein</topology>
    </subcellularLocation>
</comment>
<dbReference type="PROSITE" id="PS00086">
    <property type="entry name" value="CYTOCHROME_P450"/>
    <property type="match status" value="1"/>
</dbReference>
<dbReference type="Gene3D" id="1.10.630.10">
    <property type="entry name" value="Cytochrome P450"/>
    <property type="match status" value="1"/>
</dbReference>
<reference evidence="16" key="1">
    <citation type="journal article" date="2023" name="G3 (Bethesda)">
        <title>Whole genome assemblies of Zophobas morio and Tenebrio molitor.</title>
        <authorList>
            <person name="Kaur S."/>
            <person name="Stinson S.A."/>
            <person name="diCenzo G.C."/>
        </authorList>
    </citation>
    <scope>NUCLEOTIDE SEQUENCE</scope>
    <source>
        <strain evidence="16">QUZm001</strain>
    </source>
</reference>
<keyword evidence="7 14" id="KW-0479">Metal-binding</keyword>
<evidence type="ECO:0000256" key="5">
    <source>
        <dbReference type="ARBA" id="ARBA00010617"/>
    </source>
</evidence>
<keyword evidence="10 15" id="KW-0560">Oxidoreductase</keyword>
<dbReference type="EMBL" id="JALNTZ010000008">
    <property type="protein sequence ID" value="KAJ3642767.1"/>
    <property type="molecule type" value="Genomic_DNA"/>
</dbReference>
<dbReference type="GO" id="GO:0020037">
    <property type="term" value="F:heme binding"/>
    <property type="evidence" value="ECO:0007669"/>
    <property type="project" value="InterPro"/>
</dbReference>
<comment type="similarity">
    <text evidence="5 15">Belongs to the cytochrome P450 family.</text>
</comment>
<evidence type="ECO:0000256" key="12">
    <source>
        <dbReference type="ARBA" id="ARBA00023033"/>
    </source>
</evidence>
<dbReference type="InterPro" id="IPR001128">
    <property type="entry name" value="Cyt_P450"/>
</dbReference>
<protein>
    <recommendedName>
        <fullName evidence="18">Cytochrome P450</fullName>
    </recommendedName>
</protein>
<dbReference type="PRINTS" id="PR00385">
    <property type="entry name" value="P450"/>
</dbReference>
<evidence type="ECO:0000313" key="17">
    <source>
        <dbReference type="Proteomes" id="UP001168821"/>
    </source>
</evidence>
<dbReference type="PANTHER" id="PTHR24292">
    <property type="entry name" value="CYTOCHROME P450"/>
    <property type="match status" value="1"/>
</dbReference>
<evidence type="ECO:0000256" key="4">
    <source>
        <dbReference type="ARBA" id="ARBA00004406"/>
    </source>
</evidence>
<dbReference type="PRINTS" id="PR00463">
    <property type="entry name" value="EP450I"/>
</dbReference>
<keyword evidence="8" id="KW-0256">Endoplasmic reticulum</keyword>
<dbReference type="FunFam" id="1.10.630.10:FF:000042">
    <property type="entry name" value="Cytochrome P450"/>
    <property type="match status" value="1"/>
</dbReference>
<dbReference type="InterPro" id="IPR002401">
    <property type="entry name" value="Cyt_P450_E_grp-I"/>
</dbReference>
<dbReference type="GO" id="GO:0016705">
    <property type="term" value="F:oxidoreductase activity, acting on paired donors, with incorporation or reduction of molecular oxygen"/>
    <property type="evidence" value="ECO:0007669"/>
    <property type="project" value="InterPro"/>
</dbReference>
<dbReference type="GO" id="GO:0005506">
    <property type="term" value="F:iron ion binding"/>
    <property type="evidence" value="ECO:0007669"/>
    <property type="project" value="InterPro"/>
</dbReference>
<keyword evidence="11 14" id="KW-0408">Iron</keyword>
<keyword evidence="13" id="KW-0472">Membrane</keyword>
<evidence type="ECO:0000256" key="15">
    <source>
        <dbReference type="RuleBase" id="RU000461"/>
    </source>
</evidence>
<dbReference type="PANTHER" id="PTHR24292:SF84">
    <property type="entry name" value="CYTOCHROME P450 28A5-RELATED"/>
    <property type="match status" value="1"/>
</dbReference>
<proteinExistence type="inferred from homology"/>